<gene>
    <name evidence="2" type="ORF">RRF57_003833</name>
</gene>
<organism evidence="2 3">
    <name type="scientific">Xylaria bambusicola</name>
    <dbReference type="NCBI Taxonomy" id="326684"/>
    <lineage>
        <taxon>Eukaryota</taxon>
        <taxon>Fungi</taxon>
        <taxon>Dikarya</taxon>
        <taxon>Ascomycota</taxon>
        <taxon>Pezizomycotina</taxon>
        <taxon>Sordariomycetes</taxon>
        <taxon>Xylariomycetidae</taxon>
        <taxon>Xylariales</taxon>
        <taxon>Xylariaceae</taxon>
        <taxon>Xylaria</taxon>
    </lineage>
</organism>
<reference evidence="2 3" key="1">
    <citation type="submission" date="2023-10" db="EMBL/GenBank/DDBJ databases">
        <title>Draft genome sequence of Xylaria bambusicola isolate GMP-LS, the root and basal stem rot pathogen of sugarcane in Indonesia.</title>
        <authorList>
            <person name="Selvaraj P."/>
            <person name="Muralishankar V."/>
            <person name="Muruganantham S."/>
            <person name="Sp S."/>
            <person name="Haryani S."/>
            <person name="Lau K.J.X."/>
            <person name="Naqvi N.I."/>
        </authorList>
    </citation>
    <scope>NUCLEOTIDE SEQUENCE [LARGE SCALE GENOMIC DNA]</scope>
    <source>
        <strain evidence="2">GMP-LS</strain>
    </source>
</reference>
<proteinExistence type="predicted"/>
<sequence>MVDPHLDEMSDLIFSFDNDIDMEHGMMSMGPQQTQNSISLRSSSPSSLTSQSGYAMISYPGHSPRIKRPPIEIYKPDTSEQKQIANIKQRIQTMSLSPNTSSICSLSLHELSEQSNTQQLSTSHLHAPQQSAHSPTLESTTPRTKRFQSNMLSMLSLLPPGRYLSPSPSVEEHQFEDETEVREHDGGTASPSSPVYASVAFDPWKISSSCSSYSLLESLEDSKRV</sequence>
<evidence type="ECO:0000313" key="2">
    <source>
        <dbReference type="EMBL" id="KAK5628118.1"/>
    </source>
</evidence>
<evidence type="ECO:0000313" key="3">
    <source>
        <dbReference type="Proteomes" id="UP001305414"/>
    </source>
</evidence>
<feature type="region of interest" description="Disordered" evidence="1">
    <location>
        <begin position="114"/>
        <end position="143"/>
    </location>
</feature>
<accession>A0AAN7Z5R3</accession>
<protein>
    <submittedName>
        <fullName evidence="2">Uncharacterized protein</fullName>
    </submittedName>
</protein>
<name>A0AAN7Z5R3_9PEZI</name>
<dbReference type="EMBL" id="JAWHQM010000008">
    <property type="protein sequence ID" value="KAK5628118.1"/>
    <property type="molecule type" value="Genomic_DNA"/>
</dbReference>
<feature type="compositionally biased region" description="Low complexity" evidence="1">
    <location>
        <begin position="37"/>
        <end position="50"/>
    </location>
</feature>
<keyword evidence="3" id="KW-1185">Reference proteome</keyword>
<feature type="region of interest" description="Disordered" evidence="1">
    <location>
        <begin position="30"/>
        <end position="50"/>
    </location>
</feature>
<feature type="region of interest" description="Disordered" evidence="1">
    <location>
        <begin position="158"/>
        <end position="194"/>
    </location>
</feature>
<dbReference type="AlphaFoldDB" id="A0AAN7Z5R3"/>
<evidence type="ECO:0000256" key="1">
    <source>
        <dbReference type="SAM" id="MobiDB-lite"/>
    </source>
</evidence>
<dbReference type="Proteomes" id="UP001305414">
    <property type="component" value="Unassembled WGS sequence"/>
</dbReference>
<comment type="caution">
    <text evidence="2">The sequence shown here is derived from an EMBL/GenBank/DDBJ whole genome shotgun (WGS) entry which is preliminary data.</text>
</comment>